<dbReference type="PROSITE" id="PS00086">
    <property type="entry name" value="CYTOCHROME_P450"/>
    <property type="match status" value="1"/>
</dbReference>
<keyword evidence="2" id="KW-0503">Monooxygenase</keyword>
<proteinExistence type="inferred from homology"/>
<dbReference type="PANTHER" id="PTHR46696:SF1">
    <property type="entry name" value="CYTOCHROME P450 YJIB-RELATED"/>
    <property type="match status" value="1"/>
</dbReference>
<dbReference type="InterPro" id="IPR036396">
    <property type="entry name" value="Cyt_P450_sf"/>
</dbReference>
<keyword evidence="4" id="KW-1185">Reference proteome</keyword>
<dbReference type="SUPFAM" id="SSF48264">
    <property type="entry name" value="Cytochrome P450"/>
    <property type="match status" value="1"/>
</dbReference>
<name>A0ABP8S2X9_9PSEU</name>
<comment type="caution">
    <text evidence="3">The sequence shown here is derived from an EMBL/GenBank/DDBJ whole genome shotgun (WGS) entry which is preliminary data.</text>
</comment>
<dbReference type="InterPro" id="IPR001128">
    <property type="entry name" value="Cyt_P450"/>
</dbReference>
<gene>
    <name evidence="3" type="ORF">GCM10023175_60360</name>
</gene>
<protein>
    <submittedName>
        <fullName evidence="3">Cytochrome P450</fullName>
    </submittedName>
</protein>
<keyword evidence="2" id="KW-0479">Metal-binding</keyword>
<dbReference type="Gene3D" id="1.10.630.10">
    <property type="entry name" value="Cytochrome P450"/>
    <property type="match status" value="1"/>
</dbReference>
<evidence type="ECO:0000256" key="2">
    <source>
        <dbReference type="RuleBase" id="RU000461"/>
    </source>
</evidence>
<keyword evidence="2" id="KW-0560">Oxidoreductase</keyword>
<dbReference type="PRINTS" id="PR00359">
    <property type="entry name" value="BP450"/>
</dbReference>
<dbReference type="EMBL" id="BAABGT010000099">
    <property type="protein sequence ID" value="GAA4556960.1"/>
    <property type="molecule type" value="Genomic_DNA"/>
</dbReference>
<dbReference type="PANTHER" id="PTHR46696">
    <property type="entry name" value="P450, PUTATIVE (EUROFUNG)-RELATED"/>
    <property type="match status" value="1"/>
</dbReference>
<evidence type="ECO:0000313" key="4">
    <source>
        <dbReference type="Proteomes" id="UP001501598"/>
    </source>
</evidence>
<comment type="similarity">
    <text evidence="1 2">Belongs to the cytochrome P450 family.</text>
</comment>
<evidence type="ECO:0000313" key="3">
    <source>
        <dbReference type="EMBL" id="GAA4556960.1"/>
    </source>
</evidence>
<organism evidence="3 4">
    <name type="scientific">Pseudonocardia xishanensis</name>
    <dbReference type="NCBI Taxonomy" id="630995"/>
    <lineage>
        <taxon>Bacteria</taxon>
        <taxon>Bacillati</taxon>
        <taxon>Actinomycetota</taxon>
        <taxon>Actinomycetes</taxon>
        <taxon>Pseudonocardiales</taxon>
        <taxon>Pseudonocardiaceae</taxon>
        <taxon>Pseudonocardia</taxon>
    </lineage>
</organism>
<dbReference type="CDD" id="cd20625">
    <property type="entry name" value="CYP164-like"/>
    <property type="match status" value="1"/>
</dbReference>
<evidence type="ECO:0000256" key="1">
    <source>
        <dbReference type="ARBA" id="ARBA00010617"/>
    </source>
</evidence>
<dbReference type="Pfam" id="PF00067">
    <property type="entry name" value="p450"/>
    <property type="match status" value="1"/>
</dbReference>
<accession>A0ABP8S2X9</accession>
<dbReference type="PRINTS" id="PR00385">
    <property type="entry name" value="P450"/>
</dbReference>
<dbReference type="RefSeq" id="WP_345426089.1">
    <property type="nucleotide sequence ID" value="NZ_BAABGT010000099.1"/>
</dbReference>
<reference evidence="4" key="1">
    <citation type="journal article" date="2019" name="Int. J. Syst. Evol. Microbiol.">
        <title>The Global Catalogue of Microorganisms (GCM) 10K type strain sequencing project: providing services to taxonomists for standard genome sequencing and annotation.</title>
        <authorList>
            <consortium name="The Broad Institute Genomics Platform"/>
            <consortium name="The Broad Institute Genome Sequencing Center for Infectious Disease"/>
            <person name="Wu L."/>
            <person name="Ma J."/>
        </authorList>
    </citation>
    <scope>NUCLEOTIDE SEQUENCE [LARGE SCALE GENOMIC DNA]</scope>
    <source>
        <strain evidence="4">JCM 17906</strain>
    </source>
</reference>
<dbReference type="InterPro" id="IPR002397">
    <property type="entry name" value="Cyt_P450_B"/>
</dbReference>
<sequence>MTSVDTVSDDVSDYETDAGAYPFYAHLQEHRPVFWSDRLQRWCLTRYADVQAAYRDPHTYSSRTFATRGAGTVLDDPARDRVVDTFDRQILFLDRPDHTRLRRLVSYAFTPRAVESIRTYTGELATELLDGLRRRDFDFVQAFAGPLPLRVVSRIFGIAVEDGDLYRAWSDSLTLLTESGRSAEDLLAAFRDVDEMRDYLTTLVEARRGAPGDDLLSRMIEADADGDRFRTDEIVAMAMLITTAGHETTTSLLVNALRLLLPEPEWAGRLAADAGFRRSALEETLRWEPPLQFSTRVTTAEVEVHGTRIPAGAPVALVPAAANRDPRTFAHADRFDPERNPNPHLTFGHGAHACLGANLARLEADVVVGLLAREHPGLRVGGLAVRKASPLFRGFESVEAGWGAR</sequence>
<keyword evidence="2" id="KW-0408">Iron</keyword>
<keyword evidence="2" id="KW-0349">Heme</keyword>
<dbReference type="Proteomes" id="UP001501598">
    <property type="component" value="Unassembled WGS sequence"/>
</dbReference>
<dbReference type="InterPro" id="IPR017972">
    <property type="entry name" value="Cyt_P450_CS"/>
</dbReference>